<dbReference type="AlphaFoldDB" id="A0A251SAB2"/>
<feature type="domain" description="DUF7950" evidence="1">
    <location>
        <begin position="129"/>
        <end position="258"/>
    </location>
</feature>
<organism evidence="2 3">
    <name type="scientific">Helianthus annuus</name>
    <name type="common">Common sunflower</name>
    <dbReference type="NCBI Taxonomy" id="4232"/>
    <lineage>
        <taxon>Eukaryota</taxon>
        <taxon>Viridiplantae</taxon>
        <taxon>Streptophyta</taxon>
        <taxon>Embryophyta</taxon>
        <taxon>Tracheophyta</taxon>
        <taxon>Spermatophyta</taxon>
        <taxon>Magnoliopsida</taxon>
        <taxon>eudicotyledons</taxon>
        <taxon>Gunneridae</taxon>
        <taxon>Pentapetalae</taxon>
        <taxon>asterids</taxon>
        <taxon>campanulids</taxon>
        <taxon>Asterales</taxon>
        <taxon>Asteraceae</taxon>
        <taxon>Asteroideae</taxon>
        <taxon>Heliantheae alliance</taxon>
        <taxon>Heliantheae</taxon>
        <taxon>Helianthus</taxon>
    </lineage>
</organism>
<dbReference type="EMBL" id="CM007904">
    <property type="protein sequence ID" value="OTF95797.1"/>
    <property type="molecule type" value="Genomic_DNA"/>
</dbReference>
<dbReference type="Pfam" id="PF25821">
    <property type="entry name" value="DUF7950"/>
    <property type="match status" value="1"/>
</dbReference>
<dbReference type="PANTHER" id="PTHR33595:SF29">
    <property type="match status" value="1"/>
</dbReference>
<dbReference type="PANTHER" id="PTHR33595">
    <property type="entry name" value="VON WILLEBRAND FACTOR A DOMAIN PROTEIN"/>
    <property type="match status" value="1"/>
</dbReference>
<evidence type="ECO:0000313" key="3">
    <source>
        <dbReference type="Proteomes" id="UP000215914"/>
    </source>
</evidence>
<protein>
    <recommendedName>
        <fullName evidence="1">DUF7950 domain-containing protein</fullName>
    </recommendedName>
</protein>
<reference evidence="3" key="1">
    <citation type="journal article" date="2017" name="Nature">
        <title>The sunflower genome provides insights into oil metabolism, flowering and Asterid evolution.</title>
        <authorList>
            <person name="Badouin H."/>
            <person name="Gouzy J."/>
            <person name="Grassa C.J."/>
            <person name="Murat F."/>
            <person name="Staton S.E."/>
            <person name="Cottret L."/>
            <person name="Lelandais-Briere C."/>
            <person name="Owens G.L."/>
            <person name="Carrere S."/>
            <person name="Mayjonade B."/>
            <person name="Legrand L."/>
            <person name="Gill N."/>
            <person name="Kane N.C."/>
            <person name="Bowers J.E."/>
            <person name="Hubner S."/>
            <person name="Bellec A."/>
            <person name="Berard A."/>
            <person name="Berges H."/>
            <person name="Blanchet N."/>
            <person name="Boniface M.C."/>
            <person name="Brunel D."/>
            <person name="Catrice O."/>
            <person name="Chaidir N."/>
            <person name="Claudel C."/>
            <person name="Donnadieu C."/>
            <person name="Faraut T."/>
            <person name="Fievet G."/>
            <person name="Helmstetter N."/>
            <person name="King M."/>
            <person name="Knapp S.J."/>
            <person name="Lai Z."/>
            <person name="Le Paslier M.C."/>
            <person name="Lippi Y."/>
            <person name="Lorenzon L."/>
            <person name="Mandel J.R."/>
            <person name="Marage G."/>
            <person name="Marchand G."/>
            <person name="Marquand E."/>
            <person name="Bret-Mestries E."/>
            <person name="Morien E."/>
            <person name="Nambeesan S."/>
            <person name="Nguyen T."/>
            <person name="Pegot-Espagnet P."/>
            <person name="Pouilly N."/>
            <person name="Raftis F."/>
            <person name="Sallet E."/>
            <person name="Schiex T."/>
            <person name="Thomas J."/>
            <person name="Vandecasteele C."/>
            <person name="Vares D."/>
            <person name="Vear F."/>
            <person name="Vautrin S."/>
            <person name="Crespi M."/>
            <person name="Mangin B."/>
            <person name="Burke J.M."/>
            <person name="Salse J."/>
            <person name="Munos S."/>
            <person name="Vincourt P."/>
            <person name="Rieseberg L.H."/>
            <person name="Langlade N.B."/>
        </authorList>
    </citation>
    <scope>NUCLEOTIDE SEQUENCE [LARGE SCALE GENOMIC DNA]</scope>
    <source>
        <strain evidence="3">cv. SF193</strain>
    </source>
</reference>
<evidence type="ECO:0000259" key="1">
    <source>
        <dbReference type="Pfam" id="PF25821"/>
    </source>
</evidence>
<accession>A0A251SAB2</accession>
<dbReference type="InParanoid" id="A0A251SAB2"/>
<evidence type="ECO:0000313" key="2">
    <source>
        <dbReference type="EMBL" id="OTF95797.1"/>
    </source>
</evidence>
<gene>
    <name evidence="2" type="ORF">HannXRQ_Chr15g0487011</name>
</gene>
<dbReference type="OMA" id="AWWCYSH"/>
<dbReference type="InterPro" id="IPR057710">
    <property type="entry name" value="DUF7950"/>
</dbReference>
<keyword evidence="3" id="KW-1185">Reference proteome</keyword>
<proteinExistence type="predicted"/>
<name>A0A251SAB2_HELAN</name>
<sequence length="285" mass="32030">MGGGKKIVDRRFTGHDANEKIAIHQIMLKYRPIAPRPVTAEIPSRSMTCIRSKRKYVRVKNKDKAKSTDSDMTLGNTVLKVPDWNYNKTGSNGCDAKNPNFFMSNVNTPPPKYLHDADLSMAVHGGKVMESWITTESLTGACEVGRWLGYADEMIRKNLENDSSPGFISNCFDEVEWVNLAYRRIGDPCGGAASDVVVWLAIKFEKLAPVKYWHCFSCRVRVEYEFLNKKSHMMVPCDVWKMDSGGFAWRLDVGAALCLGRISSSSSAKKGPTKRFNIICIILKF</sequence>
<dbReference type="Proteomes" id="UP000215914">
    <property type="component" value="Chromosome 15"/>
</dbReference>